<evidence type="ECO:0000256" key="9">
    <source>
        <dbReference type="SAM" id="MobiDB-lite"/>
    </source>
</evidence>
<proteinExistence type="inferred from homology"/>
<comment type="similarity">
    <text evidence="8">Belongs to the exosome component 10/RRP6 family.</text>
</comment>
<dbReference type="InterPro" id="IPR002121">
    <property type="entry name" value="HRDC_dom"/>
</dbReference>
<dbReference type="PANTHER" id="PTHR12124:SF47">
    <property type="entry name" value="EXOSOME COMPONENT 10"/>
    <property type="match status" value="1"/>
</dbReference>
<keyword evidence="5" id="KW-0271">Exosome</keyword>
<dbReference type="EMBL" id="JAZHXJ010000004">
    <property type="protein sequence ID" value="KAL1884109.1"/>
    <property type="molecule type" value="Genomic_DNA"/>
</dbReference>
<comment type="subcellular location">
    <subcellularLocation>
        <location evidence="1">Nucleus</location>
    </subcellularLocation>
</comment>
<keyword evidence="6" id="KW-0269">Exonuclease</keyword>
<evidence type="ECO:0000256" key="3">
    <source>
        <dbReference type="ARBA" id="ARBA00022722"/>
    </source>
</evidence>
<dbReference type="Pfam" id="PF00570">
    <property type="entry name" value="HRDC"/>
    <property type="match status" value="1"/>
</dbReference>
<dbReference type="SMART" id="SM00341">
    <property type="entry name" value="HRDC"/>
    <property type="match status" value="1"/>
</dbReference>
<dbReference type="InterPro" id="IPR036397">
    <property type="entry name" value="RNaseH_sf"/>
</dbReference>
<feature type="domain" description="HRDC" evidence="10">
    <location>
        <begin position="451"/>
        <end position="531"/>
    </location>
</feature>
<keyword evidence="4" id="KW-0378">Hydrolase</keyword>
<reference evidence="11 12" key="1">
    <citation type="journal article" date="2024" name="Commun. Biol.">
        <title>Comparative genomic analysis of thermophilic fungi reveals convergent evolutionary adaptations and gene losses.</title>
        <authorList>
            <person name="Steindorff A.S."/>
            <person name="Aguilar-Pontes M.V."/>
            <person name="Robinson A.J."/>
            <person name="Andreopoulos B."/>
            <person name="LaButti K."/>
            <person name="Kuo A."/>
            <person name="Mondo S."/>
            <person name="Riley R."/>
            <person name="Otillar R."/>
            <person name="Haridas S."/>
            <person name="Lipzen A."/>
            <person name="Grimwood J."/>
            <person name="Schmutz J."/>
            <person name="Clum A."/>
            <person name="Reid I.D."/>
            <person name="Moisan M.C."/>
            <person name="Butler G."/>
            <person name="Nguyen T.T.M."/>
            <person name="Dewar K."/>
            <person name="Conant G."/>
            <person name="Drula E."/>
            <person name="Henrissat B."/>
            <person name="Hansel C."/>
            <person name="Singer S."/>
            <person name="Hutchinson M.I."/>
            <person name="de Vries R.P."/>
            <person name="Natvig D.O."/>
            <person name="Powell A.J."/>
            <person name="Tsang A."/>
            <person name="Grigoriev I.V."/>
        </authorList>
    </citation>
    <scope>NUCLEOTIDE SEQUENCE [LARGE SCALE GENOMIC DNA]</scope>
    <source>
        <strain evidence="11 12">ATCC 24622</strain>
    </source>
</reference>
<keyword evidence="3" id="KW-0540">Nuclease</keyword>
<dbReference type="Pfam" id="PF08066">
    <property type="entry name" value="PMC2NT"/>
    <property type="match status" value="1"/>
</dbReference>
<name>A0ABR3Y750_9PEZI</name>
<dbReference type="InterPro" id="IPR049559">
    <property type="entry name" value="Rrp6p-like_exo"/>
</dbReference>
<dbReference type="CDD" id="cd06147">
    <property type="entry name" value="Rrp6p_like_exo"/>
    <property type="match status" value="1"/>
</dbReference>
<evidence type="ECO:0000256" key="8">
    <source>
        <dbReference type="ARBA" id="ARBA00043957"/>
    </source>
</evidence>
<keyword evidence="7" id="KW-0539">Nucleus</keyword>
<evidence type="ECO:0000256" key="4">
    <source>
        <dbReference type="ARBA" id="ARBA00022801"/>
    </source>
</evidence>
<dbReference type="Gene3D" id="3.30.420.10">
    <property type="entry name" value="Ribonuclease H-like superfamily/Ribonuclease H"/>
    <property type="match status" value="1"/>
</dbReference>
<evidence type="ECO:0000313" key="12">
    <source>
        <dbReference type="Proteomes" id="UP001586593"/>
    </source>
</evidence>
<evidence type="ECO:0000256" key="6">
    <source>
        <dbReference type="ARBA" id="ARBA00022839"/>
    </source>
</evidence>
<dbReference type="Gene3D" id="1.10.150.80">
    <property type="entry name" value="HRDC domain"/>
    <property type="match status" value="1"/>
</dbReference>
<comment type="caution">
    <text evidence="11">The sequence shown here is derived from an EMBL/GenBank/DDBJ whole genome shotgun (WGS) entry which is preliminary data.</text>
</comment>
<evidence type="ECO:0000256" key="2">
    <source>
        <dbReference type="ARBA" id="ARBA00022552"/>
    </source>
</evidence>
<dbReference type="InterPro" id="IPR045092">
    <property type="entry name" value="Rrp6-like"/>
</dbReference>
<dbReference type="PANTHER" id="PTHR12124">
    <property type="entry name" value="POLYMYOSITIS/SCLERODERMA AUTOANTIGEN-RELATED"/>
    <property type="match status" value="1"/>
</dbReference>
<evidence type="ECO:0000259" key="10">
    <source>
        <dbReference type="PROSITE" id="PS50967"/>
    </source>
</evidence>
<dbReference type="InterPro" id="IPR002562">
    <property type="entry name" value="3'-5'_exonuclease_dom"/>
</dbReference>
<dbReference type="SMART" id="SM00474">
    <property type="entry name" value="35EXOc"/>
    <property type="match status" value="1"/>
</dbReference>
<dbReference type="PROSITE" id="PS50967">
    <property type="entry name" value="HRDC"/>
    <property type="match status" value="1"/>
</dbReference>
<dbReference type="InterPro" id="IPR012588">
    <property type="entry name" value="Exosome-assoc_fac_Rrp6_N"/>
</dbReference>
<keyword evidence="12" id="KW-1185">Reference proteome</keyword>
<feature type="region of interest" description="Disordered" evidence="9">
    <location>
        <begin position="763"/>
        <end position="806"/>
    </location>
</feature>
<dbReference type="Pfam" id="PF01612">
    <property type="entry name" value="DNA_pol_A_exo1"/>
    <property type="match status" value="1"/>
</dbReference>
<sequence length="806" mass="90078">MDPSQDFKSLQERIPASLVASTRSVNGLASEDLSFQRTVSPNIGARLDEASERLLRLSSDLLKSSGKFVGQSVRGLEDPDDVEIGWRSIVDVIDSLLEKTDTCLDEYTGLVKRKDGPSLESGRSQKRSKTNDRLDWSLKRANILKPQNAFERKVDNFDTSPWKPLLSTKPHAIVPLDQSLETIVNEDQQTQYKHPYETEIRRLRYPARVYKTAEPIPYLPTESTSAVWVDSYEKVLEMLSELKKANEIAVDLEHHDYRTYAGLLSLMQISTREKDWIVDTLVPWRHKLEVLNEVFADPSIVKVFHGAYMDIIWLQRDLGLYIVGLFDTYYAAEALGYPGRSLAYLLKRFVDFDADKKYQMADWRIRPLPEEMLYYARSDTHYLLYVYDMIRNELLDRSASGESDGNAIDWVLQKSKEVSLQRYEKPLCDLETGQGARGWFNALVKSPALLNGEQFAVYKAVHKWRDDMARLQDESPLFIMPQHVLADIARVLPTDPKALWSLVQKDSQAVKTRLDELFSVVQEARRKGENGPTMMDYFRGNLADTAGAKPAAGLFPGQKEKDDPIPDAEELRTKRSQLWGSVPLSSVWDEEDHSSKAYDASEIVLPWAIYVQEAVITDFPVADSKEQPDATQSGVHKPSPATAPEITATVAPGDDEFTLRSGKKRKLVRAEQMQVSTGEDSNAEADPGSGVQKTTEAGDATELAMKADKAAKKAARKAAKKAAREAARAASASAAVQQQELDSVPGAGDEIFDYSKAQSVLHAQRGNGSGATKRAFDPYVAKTGDAPRGARNLNFQKGGKTATFKK</sequence>
<feature type="region of interest" description="Disordered" evidence="9">
    <location>
        <begin position="623"/>
        <end position="741"/>
    </location>
</feature>
<protein>
    <recommendedName>
        <fullName evidence="10">HRDC domain-containing protein</fullName>
    </recommendedName>
</protein>
<organism evidence="11 12">
    <name type="scientific">Phialemonium thermophilum</name>
    <dbReference type="NCBI Taxonomy" id="223376"/>
    <lineage>
        <taxon>Eukaryota</taxon>
        <taxon>Fungi</taxon>
        <taxon>Dikarya</taxon>
        <taxon>Ascomycota</taxon>
        <taxon>Pezizomycotina</taxon>
        <taxon>Sordariomycetes</taxon>
        <taxon>Sordariomycetidae</taxon>
        <taxon>Cephalothecales</taxon>
        <taxon>Cephalothecaceae</taxon>
        <taxon>Phialemonium</taxon>
    </lineage>
</organism>
<feature type="compositionally biased region" description="Basic residues" evidence="9">
    <location>
        <begin position="712"/>
        <end position="721"/>
    </location>
</feature>
<evidence type="ECO:0000256" key="1">
    <source>
        <dbReference type="ARBA" id="ARBA00004123"/>
    </source>
</evidence>
<accession>A0ABR3Y750</accession>
<dbReference type="InterPro" id="IPR044876">
    <property type="entry name" value="HRDC_dom_sf"/>
</dbReference>
<evidence type="ECO:0000256" key="5">
    <source>
        <dbReference type="ARBA" id="ARBA00022835"/>
    </source>
</evidence>
<evidence type="ECO:0000256" key="7">
    <source>
        <dbReference type="ARBA" id="ARBA00023242"/>
    </source>
</evidence>
<dbReference type="SUPFAM" id="SSF53098">
    <property type="entry name" value="Ribonuclease H-like"/>
    <property type="match status" value="1"/>
</dbReference>
<dbReference type="InterPro" id="IPR010997">
    <property type="entry name" value="HRDC-like_sf"/>
</dbReference>
<dbReference type="SUPFAM" id="SSF47819">
    <property type="entry name" value="HRDC-like"/>
    <property type="match status" value="1"/>
</dbReference>
<keyword evidence="2" id="KW-0698">rRNA processing</keyword>
<gene>
    <name evidence="11" type="ORF">VTK73DRAFT_6778</name>
</gene>
<dbReference type="Proteomes" id="UP001586593">
    <property type="component" value="Unassembled WGS sequence"/>
</dbReference>
<evidence type="ECO:0000313" key="11">
    <source>
        <dbReference type="EMBL" id="KAL1884109.1"/>
    </source>
</evidence>
<dbReference type="InterPro" id="IPR012337">
    <property type="entry name" value="RNaseH-like_sf"/>
</dbReference>